<comment type="caution">
    <text evidence="1">The sequence shown here is derived from an EMBL/GenBank/DDBJ whole genome shotgun (WGS) entry which is preliminary data.</text>
</comment>
<dbReference type="Proteomes" id="UP000254266">
    <property type="component" value="Unassembled WGS sequence"/>
</dbReference>
<name>A0A370DLZ2_9GAMM</name>
<gene>
    <name evidence="1" type="ORF">DIZ80_00215</name>
</gene>
<dbReference type="EMBL" id="QFXC01000002">
    <property type="protein sequence ID" value="RDH85935.1"/>
    <property type="molecule type" value="Genomic_DNA"/>
</dbReference>
<evidence type="ECO:0000313" key="1">
    <source>
        <dbReference type="EMBL" id="RDH85935.1"/>
    </source>
</evidence>
<protein>
    <submittedName>
        <fullName evidence="1">Uncharacterized protein</fullName>
    </submittedName>
</protein>
<evidence type="ECO:0000313" key="2">
    <source>
        <dbReference type="Proteomes" id="UP000254266"/>
    </source>
</evidence>
<proteinExistence type="predicted"/>
<dbReference type="AlphaFoldDB" id="A0A370DLZ2"/>
<keyword evidence="2" id="KW-1185">Reference proteome</keyword>
<accession>A0A370DLZ2</accession>
<organism evidence="1 2">
    <name type="scientific">endosymbiont of Galathealinum brachiosum</name>
    <dbReference type="NCBI Taxonomy" id="2200906"/>
    <lineage>
        <taxon>Bacteria</taxon>
        <taxon>Pseudomonadati</taxon>
        <taxon>Pseudomonadota</taxon>
        <taxon>Gammaproteobacteria</taxon>
        <taxon>sulfur-oxidizing symbionts</taxon>
    </lineage>
</organism>
<reference evidence="1 2" key="1">
    <citation type="journal article" date="2018" name="ISME J.">
        <title>Endosymbiont genomes yield clues of tubeworm success.</title>
        <authorList>
            <person name="Li Y."/>
            <person name="Liles M.R."/>
            <person name="Halanych K.M."/>
        </authorList>
    </citation>
    <scope>NUCLEOTIDE SEQUENCE [LARGE SCALE GENOMIC DNA]</scope>
    <source>
        <strain evidence="1">A1464</strain>
    </source>
</reference>
<sequence length="147" mass="16745">MKIKPLIGIDNIILGSSKEIIYNLLGQPDSTNSDEWPDGTISEAWLYTSAGLTLNFDSDDHYRLSTINSNSKDTTLDDLKIIGMDINTVIKNHPDIIVDEDLSEDVKDYLYPEKEISFWVVKNIIEHITIFPEYDNSTNLPIWPVTQ</sequence>